<sequence>MKSFVVLAAVLACAAAKPGLVSPLGYSTLGYSGLGYSTLGYTGLGYSAVAAAPALTYAAPAVVAPAFTKTQYHAQDELGQASHGYAYPGQAAAETRDAAGNVRGSYAYVDPTGREVRANYVADALGFRVESNALPVGPAAGPAATLVGPAPVQDTVEVASARAAHLAAVQEARAGRKRRGLAYTYGTHLTTLGAPAVTYAAAPAISYAAAPALTYAAAPAVSYAAAPALTYAAAPAVSYAAVPAVRAATLTKVVNTPGHAVSYRVD</sequence>
<keyword evidence="2" id="KW-0732">Signal</keyword>
<dbReference type="PANTHER" id="PTHR10380">
    <property type="entry name" value="CUTICLE PROTEIN"/>
    <property type="match status" value="1"/>
</dbReference>
<feature type="chain" id="PRO_5035281039" description="Cuticle protein 7" evidence="2">
    <location>
        <begin position="17"/>
        <end position="266"/>
    </location>
</feature>
<evidence type="ECO:0000256" key="2">
    <source>
        <dbReference type="SAM" id="SignalP"/>
    </source>
</evidence>
<feature type="signal peptide" evidence="2">
    <location>
        <begin position="1"/>
        <end position="16"/>
    </location>
</feature>
<dbReference type="EMBL" id="CAJVCH010186356">
    <property type="protein sequence ID" value="CAG7729920.1"/>
    <property type="molecule type" value="Genomic_DNA"/>
</dbReference>
<dbReference type="GO" id="GO:0008010">
    <property type="term" value="F:structural constituent of chitin-based larval cuticle"/>
    <property type="evidence" value="ECO:0007669"/>
    <property type="project" value="TreeGrafter"/>
</dbReference>
<keyword evidence="1" id="KW-0193">Cuticle</keyword>
<accession>A0A8J2P2V9</accession>
<proteinExistence type="predicted"/>
<evidence type="ECO:0000256" key="1">
    <source>
        <dbReference type="PROSITE-ProRule" id="PRU00497"/>
    </source>
</evidence>
<dbReference type="PROSITE" id="PS51155">
    <property type="entry name" value="CHIT_BIND_RR_2"/>
    <property type="match status" value="1"/>
</dbReference>
<reference evidence="3" key="1">
    <citation type="submission" date="2021-06" db="EMBL/GenBank/DDBJ databases">
        <authorList>
            <person name="Hodson N. C."/>
            <person name="Mongue J. A."/>
            <person name="Jaron S. K."/>
        </authorList>
    </citation>
    <scope>NUCLEOTIDE SEQUENCE</scope>
</reference>
<dbReference type="OrthoDB" id="6515429at2759"/>
<organism evidence="3 4">
    <name type="scientific">Allacma fusca</name>
    <dbReference type="NCBI Taxonomy" id="39272"/>
    <lineage>
        <taxon>Eukaryota</taxon>
        <taxon>Metazoa</taxon>
        <taxon>Ecdysozoa</taxon>
        <taxon>Arthropoda</taxon>
        <taxon>Hexapoda</taxon>
        <taxon>Collembola</taxon>
        <taxon>Symphypleona</taxon>
        <taxon>Sminthuridae</taxon>
        <taxon>Allacma</taxon>
    </lineage>
</organism>
<gene>
    <name evidence="3" type="ORF">AFUS01_LOCUS18605</name>
</gene>
<name>A0A8J2P2V9_9HEXA</name>
<protein>
    <recommendedName>
        <fullName evidence="5">Cuticle protein 7</fullName>
    </recommendedName>
</protein>
<evidence type="ECO:0000313" key="3">
    <source>
        <dbReference type="EMBL" id="CAG7729920.1"/>
    </source>
</evidence>
<dbReference type="PANTHER" id="PTHR10380:SF196">
    <property type="entry name" value="CUTICULAR PROTEIN 72EA"/>
    <property type="match status" value="1"/>
</dbReference>
<dbReference type="InterPro" id="IPR050468">
    <property type="entry name" value="Cuticle_Struct_Prot"/>
</dbReference>
<keyword evidence="4" id="KW-1185">Reference proteome</keyword>
<dbReference type="Proteomes" id="UP000708208">
    <property type="component" value="Unassembled WGS sequence"/>
</dbReference>
<evidence type="ECO:0008006" key="5">
    <source>
        <dbReference type="Google" id="ProtNLM"/>
    </source>
</evidence>
<comment type="caution">
    <text evidence="3">The sequence shown here is derived from an EMBL/GenBank/DDBJ whole genome shotgun (WGS) entry which is preliminary data.</text>
</comment>
<dbReference type="GO" id="GO:0062129">
    <property type="term" value="C:chitin-based extracellular matrix"/>
    <property type="evidence" value="ECO:0007669"/>
    <property type="project" value="TreeGrafter"/>
</dbReference>
<dbReference type="InterPro" id="IPR000618">
    <property type="entry name" value="Insect_cuticle"/>
</dbReference>
<evidence type="ECO:0000313" key="4">
    <source>
        <dbReference type="Proteomes" id="UP000708208"/>
    </source>
</evidence>
<dbReference type="Pfam" id="PF00379">
    <property type="entry name" value="Chitin_bind_4"/>
    <property type="match status" value="1"/>
</dbReference>
<dbReference type="AlphaFoldDB" id="A0A8J2P2V9"/>